<evidence type="ECO:0000313" key="1">
    <source>
        <dbReference type="EMBL" id="MDO9710291.1"/>
    </source>
</evidence>
<gene>
    <name evidence="1" type="ORF">Q7A36_18195</name>
</gene>
<evidence type="ECO:0000313" key="2">
    <source>
        <dbReference type="Proteomes" id="UP001243009"/>
    </source>
</evidence>
<comment type="caution">
    <text evidence="1">The sequence shown here is derived from an EMBL/GenBank/DDBJ whole genome shotgun (WGS) entry which is preliminary data.</text>
</comment>
<reference evidence="1 2" key="1">
    <citation type="submission" date="2023-08" db="EMBL/GenBank/DDBJ databases">
        <title>The draft genome sequence of Paracraurococcus sp. LOR1-02.</title>
        <authorList>
            <person name="Kingkaew E."/>
            <person name="Tanasupawat S."/>
        </authorList>
    </citation>
    <scope>NUCLEOTIDE SEQUENCE [LARGE SCALE GENOMIC DNA]</scope>
    <source>
        <strain evidence="1 2">LOR1-02</strain>
    </source>
</reference>
<dbReference type="Proteomes" id="UP001243009">
    <property type="component" value="Unassembled WGS sequence"/>
</dbReference>
<proteinExistence type="predicted"/>
<dbReference type="EMBL" id="JAUTWS010000017">
    <property type="protein sequence ID" value="MDO9710291.1"/>
    <property type="molecule type" value="Genomic_DNA"/>
</dbReference>
<accession>A0ABT9E299</accession>
<keyword evidence="2" id="KW-1185">Reference proteome</keyword>
<organism evidence="1 2">
    <name type="scientific">Paracraurococcus lichenis</name>
    <dbReference type="NCBI Taxonomy" id="3064888"/>
    <lineage>
        <taxon>Bacteria</taxon>
        <taxon>Pseudomonadati</taxon>
        <taxon>Pseudomonadota</taxon>
        <taxon>Alphaproteobacteria</taxon>
        <taxon>Acetobacterales</taxon>
        <taxon>Roseomonadaceae</taxon>
        <taxon>Paracraurococcus</taxon>
    </lineage>
</organism>
<sequence>MDVAVIIDLAIGDEPPTSVVAFYQREVRSGGRLNLENLLIYARDAWDSGNPPRVRIRVMDVTAEKNQEARRGLATVERVGNVLSSAAGNPVAGSFAELAINTARIIVDNQQNRPIVDFTVQFTPAFSSKVQDINSGPALPPANSAWLTPLIENRMVVIGANQDFWDKQSPGKPLLIRSDNLQIGSMKNRKIFENTTKDIASQAELKTLLDAPMEHPGNSSNESSIVAEPDLPVVMLKVVAQQMVVGKSVKDAQRAMLDRINTAAAEGASSVEQAIQQLTNGGPLLARVEAFNKSRDRQTLQAVLKQMSTLDDAQQKSAGQAWGAAAAAVLNATGCNISSKASAAELASKVSQLPNTIKVDDKTRSLSSLPENFCPKATN</sequence>
<protein>
    <submittedName>
        <fullName evidence="1">Uncharacterized protein</fullName>
    </submittedName>
</protein>
<name>A0ABT9E299_9PROT</name>
<dbReference type="RefSeq" id="WP_305105155.1">
    <property type="nucleotide sequence ID" value="NZ_JAUTWS010000017.1"/>
</dbReference>